<evidence type="ECO:0000256" key="1">
    <source>
        <dbReference type="SAM" id="MobiDB-lite"/>
    </source>
</evidence>
<comment type="caution">
    <text evidence="2">The sequence shown here is derived from an EMBL/GenBank/DDBJ whole genome shotgun (WGS) entry which is preliminary data.</text>
</comment>
<sequence length="73" mass="7679">MPPWRVSAPEAPGSWEGPDPVSTARLGTAQITAMQQAFMLARHVHNDRLIDALNRLPLSGGGLGANPMGCLSS</sequence>
<dbReference type="EMBL" id="JBHTMP010000108">
    <property type="protein sequence ID" value="MFD1325985.1"/>
    <property type="molecule type" value="Genomic_DNA"/>
</dbReference>
<protein>
    <submittedName>
        <fullName evidence="2">Uncharacterized protein</fullName>
    </submittedName>
</protein>
<evidence type="ECO:0000313" key="2">
    <source>
        <dbReference type="EMBL" id="MFD1325985.1"/>
    </source>
</evidence>
<dbReference type="RefSeq" id="WP_377579020.1">
    <property type="nucleotide sequence ID" value="NZ_JBHTMP010000108.1"/>
</dbReference>
<keyword evidence="3" id="KW-1185">Reference proteome</keyword>
<organism evidence="2 3">
    <name type="scientific">Micromonospora sonneratiae</name>
    <dbReference type="NCBI Taxonomy" id="1184706"/>
    <lineage>
        <taxon>Bacteria</taxon>
        <taxon>Bacillati</taxon>
        <taxon>Actinomycetota</taxon>
        <taxon>Actinomycetes</taxon>
        <taxon>Micromonosporales</taxon>
        <taxon>Micromonosporaceae</taxon>
        <taxon>Micromonospora</taxon>
    </lineage>
</organism>
<reference evidence="3" key="1">
    <citation type="journal article" date="2019" name="Int. J. Syst. Evol. Microbiol.">
        <title>The Global Catalogue of Microorganisms (GCM) 10K type strain sequencing project: providing services to taxonomists for standard genome sequencing and annotation.</title>
        <authorList>
            <consortium name="The Broad Institute Genomics Platform"/>
            <consortium name="The Broad Institute Genome Sequencing Center for Infectious Disease"/>
            <person name="Wu L."/>
            <person name="Ma J."/>
        </authorList>
    </citation>
    <scope>NUCLEOTIDE SEQUENCE [LARGE SCALE GENOMIC DNA]</scope>
    <source>
        <strain evidence="3">JCM 31037</strain>
    </source>
</reference>
<gene>
    <name evidence="2" type="ORF">ACFQ4H_33390</name>
</gene>
<feature type="region of interest" description="Disordered" evidence="1">
    <location>
        <begin position="1"/>
        <end position="23"/>
    </location>
</feature>
<accession>A0ABW3YQZ3</accession>
<dbReference type="Proteomes" id="UP001597260">
    <property type="component" value="Unassembled WGS sequence"/>
</dbReference>
<evidence type="ECO:0000313" key="3">
    <source>
        <dbReference type="Proteomes" id="UP001597260"/>
    </source>
</evidence>
<name>A0ABW3YQZ3_9ACTN</name>
<proteinExistence type="predicted"/>